<proteinExistence type="predicted"/>
<dbReference type="EMBL" id="PQFZ01000020">
    <property type="protein sequence ID" value="POR47135.1"/>
    <property type="molecule type" value="Genomic_DNA"/>
</dbReference>
<dbReference type="RefSeq" id="WP_103720711.1">
    <property type="nucleotide sequence ID" value="NZ_PQFZ01000020.1"/>
</dbReference>
<comment type="caution">
    <text evidence="1">The sequence shown here is derived from an EMBL/GenBank/DDBJ whole genome shotgun (WGS) entry which is preliminary data.</text>
</comment>
<protein>
    <submittedName>
        <fullName evidence="1">Uncharacterized protein</fullName>
    </submittedName>
</protein>
<dbReference type="AlphaFoldDB" id="A0A2S4LXM7"/>
<dbReference type="Proteomes" id="UP000236919">
    <property type="component" value="Unassembled WGS sequence"/>
</dbReference>
<sequence length="196" mass="21861">MKIGRSGKRAPLPQAPDFEILERASHNPGGRRLALLALMGDLNFAWSNNESLFIYVIMLLLDTDEAAAAIVFATLNTTRARLDLVDRLARIRLSDKALRRELDGIVKAFSASTRLRNEINHATFILSENGEITHTQAMKLEERSGELRFGARLPVDEARIVHISASVDELYRLNRRIWGFLPKLEAAIGLAETAGD</sequence>
<gene>
    <name evidence="1" type="ORF">CYD53_12025</name>
</gene>
<reference evidence="1 2" key="1">
    <citation type="submission" date="2018-01" db="EMBL/GenBank/DDBJ databases">
        <title>Genomic Encyclopedia of Type Strains, Phase III (KMG-III): the genomes of soil and plant-associated and newly described type strains.</title>
        <authorList>
            <person name="Whitman W."/>
        </authorList>
    </citation>
    <scope>NUCLEOTIDE SEQUENCE [LARGE SCALE GENOMIC DNA]</scope>
    <source>
        <strain evidence="1 2">1131</strain>
    </source>
</reference>
<accession>A0A2S4LXM7</accession>
<dbReference type="OrthoDB" id="7846470at2"/>
<evidence type="ECO:0000313" key="2">
    <source>
        <dbReference type="Proteomes" id="UP000236919"/>
    </source>
</evidence>
<evidence type="ECO:0000313" key="1">
    <source>
        <dbReference type="EMBL" id="POR47135.1"/>
    </source>
</evidence>
<keyword evidence="2" id="KW-1185">Reference proteome</keyword>
<name>A0A2S4LXM7_9HYPH</name>
<organism evidence="1 2">
    <name type="scientific">Bosea psychrotolerans</name>
    <dbReference type="NCBI Taxonomy" id="1871628"/>
    <lineage>
        <taxon>Bacteria</taxon>
        <taxon>Pseudomonadati</taxon>
        <taxon>Pseudomonadota</taxon>
        <taxon>Alphaproteobacteria</taxon>
        <taxon>Hyphomicrobiales</taxon>
        <taxon>Boseaceae</taxon>
        <taxon>Bosea</taxon>
    </lineage>
</organism>